<evidence type="ECO:0000259" key="10">
    <source>
        <dbReference type="PROSITE" id="PS51384"/>
    </source>
</evidence>
<dbReference type="EMBL" id="BASH01000002">
    <property type="protein sequence ID" value="GAD16171.1"/>
    <property type="molecule type" value="Genomic_DNA"/>
</dbReference>
<evidence type="ECO:0000313" key="11">
    <source>
        <dbReference type="EMBL" id="GAD16171.1"/>
    </source>
</evidence>
<dbReference type="InterPro" id="IPR013112">
    <property type="entry name" value="FAD-bd_8"/>
</dbReference>
<organism evidence="11 12">
    <name type="scientific">Lentilactobacillus otakiensis DSM 19908 = JCM 15040</name>
    <dbReference type="NCBI Taxonomy" id="1423780"/>
    <lineage>
        <taxon>Bacteria</taxon>
        <taxon>Bacillati</taxon>
        <taxon>Bacillota</taxon>
        <taxon>Bacilli</taxon>
        <taxon>Lactobacillales</taxon>
        <taxon>Lactobacillaceae</taxon>
        <taxon>Lentilactobacillus</taxon>
    </lineage>
</organism>
<sequence length="429" mass="49221">MIKHHNYALGLTWMFILFVIPLPLIQTLAVGLPADYADEFQAIYFGAIAYSWMLVAIYLSTRPKWLDRLIGLPDMYVIHGILSIAAIYLIYLHQSETESMGWIKTTGNWAYWLLLGILAYSLIFMAGWLTSRVPFIGIIKKWLEPLFKHEYSIWIHRLTLVATVLVFIHVILINYVVAITPFMIWFYAYSGFVLVAYVWAKVTNTKGSFRGTLTKNIEIADNIRELTIRPNDDAKVTLLPGDYVFMSFPTIKGLRELHPFSLVNSPTDSKNIVLAIRGDGDFTRSLDGVPDGTQVKFTGGYGRYDTFLSNQPQDTNIVILAGGIGVVPLLSVVDAHPNRNIRMFYTAHREADLIYGDKFKNWQNREHFQIAQQVGRFGISEVLRSLPNDWQRNTLFLIGGPSKMMRHWKRELRRHGVMAGQIYSEEFDW</sequence>
<accession>S4NJU4</accession>
<comment type="cofactor">
    <cofactor evidence="1">
        <name>FAD</name>
        <dbReference type="ChEBI" id="CHEBI:57692"/>
    </cofactor>
</comment>
<feature type="transmembrane region" description="Helical" evidence="9">
    <location>
        <begin position="42"/>
        <end position="60"/>
    </location>
</feature>
<evidence type="ECO:0000313" key="12">
    <source>
        <dbReference type="Proteomes" id="UP000016361"/>
    </source>
</evidence>
<feature type="transmembrane region" description="Helical" evidence="9">
    <location>
        <begin position="182"/>
        <end position="200"/>
    </location>
</feature>
<evidence type="ECO:0000256" key="9">
    <source>
        <dbReference type="SAM" id="Phobius"/>
    </source>
</evidence>
<dbReference type="GO" id="GO:0051537">
    <property type="term" value="F:2 iron, 2 sulfur cluster binding"/>
    <property type="evidence" value="ECO:0007669"/>
    <property type="project" value="UniProtKB-KW"/>
</dbReference>
<keyword evidence="7" id="KW-0408">Iron</keyword>
<evidence type="ECO:0000256" key="8">
    <source>
        <dbReference type="ARBA" id="ARBA00023014"/>
    </source>
</evidence>
<dbReference type="AlphaFoldDB" id="S4NJU4"/>
<keyword evidence="3" id="KW-0001">2Fe-2S</keyword>
<evidence type="ECO:0000256" key="2">
    <source>
        <dbReference type="ARBA" id="ARBA00022630"/>
    </source>
</evidence>
<dbReference type="Gene3D" id="3.40.50.80">
    <property type="entry name" value="Nucleotide-binding domain of ferredoxin-NADP reductase (FNR) module"/>
    <property type="match status" value="1"/>
</dbReference>
<keyword evidence="9" id="KW-1133">Transmembrane helix</keyword>
<keyword evidence="9" id="KW-0812">Transmembrane</keyword>
<dbReference type="OrthoDB" id="573132at2"/>
<dbReference type="Pfam" id="PF08022">
    <property type="entry name" value="FAD_binding_8"/>
    <property type="match status" value="1"/>
</dbReference>
<dbReference type="GO" id="GO:0050660">
    <property type="term" value="F:flavin adenine dinucleotide binding"/>
    <property type="evidence" value="ECO:0007669"/>
    <property type="project" value="TreeGrafter"/>
</dbReference>
<feature type="transmembrane region" description="Helical" evidence="9">
    <location>
        <begin position="72"/>
        <end position="91"/>
    </location>
</feature>
<protein>
    <submittedName>
        <fullName evidence="11">Oxidoreductase NAD-binding domain protein</fullName>
    </submittedName>
</protein>
<dbReference type="InterPro" id="IPR050415">
    <property type="entry name" value="MRET"/>
</dbReference>
<feature type="domain" description="FAD-binding FR-type" evidence="10">
    <location>
        <begin position="206"/>
        <end position="307"/>
    </location>
</feature>
<keyword evidence="5" id="KW-0274">FAD</keyword>
<proteinExistence type="predicted"/>
<dbReference type="Proteomes" id="UP000016361">
    <property type="component" value="Unassembled WGS sequence"/>
</dbReference>
<dbReference type="InterPro" id="IPR039261">
    <property type="entry name" value="FNR_nucleotide-bd"/>
</dbReference>
<keyword evidence="2" id="KW-0285">Flavoprotein</keyword>
<keyword evidence="9" id="KW-0472">Membrane</keyword>
<keyword evidence="6" id="KW-0560">Oxidoreductase</keyword>
<keyword evidence="4" id="KW-0479">Metal-binding</keyword>
<dbReference type="eggNOG" id="COG4097">
    <property type="taxonomic scope" value="Bacteria"/>
</dbReference>
<evidence type="ECO:0000256" key="4">
    <source>
        <dbReference type="ARBA" id="ARBA00022723"/>
    </source>
</evidence>
<evidence type="ECO:0000256" key="5">
    <source>
        <dbReference type="ARBA" id="ARBA00022827"/>
    </source>
</evidence>
<dbReference type="PANTHER" id="PTHR47354">
    <property type="entry name" value="NADH OXIDOREDUCTASE HCR"/>
    <property type="match status" value="1"/>
</dbReference>
<dbReference type="PATRIC" id="fig|1423780.4.peg.530"/>
<dbReference type="Gene3D" id="2.40.30.10">
    <property type="entry name" value="Translation factors"/>
    <property type="match status" value="1"/>
</dbReference>
<feature type="transmembrane region" description="Helical" evidence="9">
    <location>
        <begin position="7"/>
        <end position="30"/>
    </location>
</feature>
<dbReference type="PROSITE" id="PS51384">
    <property type="entry name" value="FAD_FR"/>
    <property type="match status" value="1"/>
</dbReference>
<dbReference type="RefSeq" id="WP_020280624.1">
    <property type="nucleotide sequence ID" value="NZ_AZED01000011.1"/>
</dbReference>
<feature type="transmembrane region" description="Helical" evidence="9">
    <location>
        <begin position="151"/>
        <end position="176"/>
    </location>
</feature>
<reference evidence="12" key="1">
    <citation type="journal article" date="2013" name="Genome Announc.">
        <title>Draft Genome Sequence of D-Branched-Chain Amino Acid Producer Lactobacillus otakiensis JCM 15040T, Isolated from a Traditional Japanese Pickle.</title>
        <authorList>
            <person name="Doi K."/>
            <person name="Mori K."/>
            <person name="Mutaguchi Y."/>
            <person name="Tashiro K."/>
            <person name="Fujino Y."/>
            <person name="Ohmori T."/>
            <person name="Kuhara S."/>
            <person name="Ohshima T."/>
        </authorList>
    </citation>
    <scope>NUCLEOTIDE SEQUENCE [LARGE SCALE GENOMIC DNA]</scope>
    <source>
        <strain evidence="12">JCM 15040</strain>
    </source>
</reference>
<dbReference type="InterPro" id="IPR017938">
    <property type="entry name" value="Riboflavin_synthase-like_b-brl"/>
</dbReference>
<evidence type="ECO:0000256" key="1">
    <source>
        <dbReference type="ARBA" id="ARBA00001974"/>
    </source>
</evidence>
<dbReference type="GO" id="GO:0046872">
    <property type="term" value="F:metal ion binding"/>
    <property type="evidence" value="ECO:0007669"/>
    <property type="project" value="UniProtKB-KW"/>
</dbReference>
<dbReference type="GeneID" id="301047797"/>
<evidence type="ECO:0000256" key="3">
    <source>
        <dbReference type="ARBA" id="ARBA00022714"/>
    </source>
</evidence>
<evidence type="ECO:0000256" key="6">
    <source>
        <dbReference type="ARBA" id="ARBA00023002"/>
    </source>
</evidence>
<evidence type="ECO:0000256" key="7">
    <source>
        <dbReference type="ARBA" id="ARBA00023004"/>
    </source>
</evidence>
<dbReference type="SUPFAM" id="SSF63380">
    <property type="entry name" value="Riboflavin synthase domain-like"/>
    <property type="match status" value="1"/>
</dbReference>
<dbReference type="PANTHER" id="PTHR47354:SF8">
    <property type="entry name" value="1,2-PHENYLACETYL-COA EPOXIDASE, SUBUNIT E"/>
    <property type="match status" value="1"/>
</dbReference>
<gene>
    <name evidence="11" type="ORF">LOT_0709</name>
</gene>
<dbReference type="SUPFAM" id="SSF52343">
    <property type="entry name" value="Ferredoxin reductase-like, C-terminal NADP-linked domain"/>
    <property type="match status" value="1"/>
</dbReference>
<keyword evidence="12" id="KW-1185">Reference proteome</keyword>
<name>S4NJU4_9LACO</name>
<feature type="transmembrane region" description="Helical" evidence="9">
    <location>
        <begin position="111"/>
        <end position="130"/>
    </location>
</feature>
<comment type="caution">
    <text evidence="11">The sequence shown here is derived from an EMBL/GenBank/DDBJ whole genome shotgun (WGS) entry which is preliminary data.</text>
</comment>
<dbReference type="InterPro" id="IPR017927">
    <property type="entry name" value="FAD-bd_FR_type"/>
</dbReference>
<dbReference type="STRING" id="1423780.FD05_GL000530"/>
<keyword evidence="8" id="KW-0411">Iron-sulfur</keyword>
<dbReference type="GO" id="GO:0016491">
    <property type="term" value="F:oxidoreductase activity"/>
    <property type="evidence" value="ECO:0007669"/>
    <property type="project" value="UniProtKB-KW"/>
</dbReference>